<reference evidence="2" key="1">
    <citation type="submission" date="2021-02" db="EMBL/GenBank/DDBJ databases">
        <authorList>
            <person name="Nowell W R."/>
        </authorList>
    </citation>
    <scope>NUCLEOTIDE SEQUENCE</scope>
</reference>
<dbReference type="OrthoDB" id="421638at2759"/>
<gene>
    <name evidence="2" type="ORF">RFH988_LOCUS15067</name>
</gene>
<comment type="caution">
    <text evidence="2">The sequence shown here is derived from an EMBL/GenBank/DDBJ whole genome shotgun (WGS) entry which is preliminary data.</text>
</comment>
<dbReference type="EMBL" id="CAJNOO010000720">
    <property type="protein sequence ID" value="CAF1018383.1"/>
    <property type="molecule type" value="Genomic_DNA"/>
</dbReference>
<sequence>MDDLDEEQRALIPHSLRELTLHCIYKGFQLGSTVTLATALPYQLYKSRKNPSIIPILSRVGTATIYGAVGGVLLSIAMMHGKLYKEQYNQYKIWDRAYRLRNSASQNRVDKFTLSSSIMGGIAGLIIGLPTKMSPISATKGALMAIPFGILAHIIIKPLQNPSIETHKD</sequence>
<dbReference type="Proteomes" id="UP000663882">
    <property type="component" value="Unassembled WGS sequence"/>
</dbReference>
<keyword evidence="1" id="KW-0472">Membrane</keyword>
<evidence type="ECO:0000256" key="1">
    <source>
        <dbReference type="SAM" id="Phobius"/>
    </source>
</evidence>
<dbReference type="AlphaFoldDB" id="A0A814I8C2"/>
<name>A0A814I8C2_9BILA</name>
<dbReference type="InterPro" id="IPR013869">
    <property type="entry name" value="DUF1757"/>
</dbReference>
<feature type="transmembrane region" description="Helical" evidence="1">
    <location>
        <begin position="112"/>
        <end position="129"/>
    </location>
</feature>
<keyword evidence="1" id="KW-1133">Transmembrane helix</keyword>
<evidence type="ECO:0000313" key="3">
    <source>
        <dbReference type="Proteomes" id="UP000663882"/>
    </source>
</evidence>
<feature type="transmembrane region" description="Helical" evidence="1">
    <location>
        <begin position="56"/>
        <end position="79"/>
    </location>
</feature>
<accession>A0A814I8C2</accession>
<protein>
    <submittedName>
        <fullName evidence="2">Uncharacterized protein</fullName>
    </submittedName>
</protein>
<keyword evidence="1" id="KW-0812">Transmembrane</keyword>
<evidence type="ECO:0000313" key="2">
    <source>
        <dbReference type="EMBL" id="CAF1018383.1"/>
    </source>
</evidence>
<organism evidence="2 3">
    <name type="scientific">Rotaria sordida</name>
    <dbReference type="NCBI Taxonomy" id="392033"/>
    <lineage>
        <taxon>Eukaryota</taxon>
        <taxon>Metazoa</taxon>
        <taxon>Spiralia</taxon>
        <taxon>Gnathifera</taxon>
        <taxon>Rotifera</taxon>
        <taxon>Eurotatoria</taxon>
        <taxon>Bdelloidea</taxon>
        <taxon>Philodinida</taxon>
        <taxon>Philodinidae</taxon>
        <taxon>Rotaria</taxon>
    </lineage>
</organism>
<proteinExistence type="predicted"/>
<feature type="transmembrane region" description="Helical" evidence="1">
    <location>
        <begin position="141"/>
        <end position="159"/>
    </location>
</feature>
<dbReference type="Pfam" id="PF08560">
    <property type="entry name" value="DUF1757"/>
    <property type="match status" value="1"/>
</dbReference>